<dbReference type="InterPro" id="IPR006578">
    <property type="entry name" value="MADF-dom"/>
</dbReference>
<dbReference type="InterPro" id="IPR039353">
    <property type="entry name" value="TF_Adf1"/>
</dbReference>
<dbReference type="GO" id="GO:0005667">
    <property type="term" value="C:transcription regulator complex"/>
    <property type="evidence" value="ECO:0007669"/>
    <property type="project" value="TreeGrafter"/>
</dbReference>
<evidence type="ECO:0000313" key="2">
    <source>
        <dbReference type="EMBL" id="EFN63370.1"/>
    </source>
</evidence>
<dbReference type="PROSITE" id="PS51029">
    <property type="entry name" value="MADF"/>
    <property type="match status" value="1"/>
</dbReference>
<gene>
    <name evidence="2" type="ORF">EAG_03977</name>
</gene>
<dbReference type="PANTHER" id="PTHR12243:SF67">
    <property type="entry name" value="COREPRESSOR OF PANGOLIN, ISOFORM A-RELATED"/>
    <property type="match status" value="1"/>
</dbReference>
<organism evidence="3">
    <name type="scientific">Camponotus floridanus</name>
    <name type="common">Florida carpenter ant</name>
    <dbReference type="NCBI Taxonomy" id="104421"/>
    <lineage>
        <taxon>Eukaryota</taxon>
        <taxon>Metazoa</taxon>
        <taxon>Ecdysozoa</taxon>
        <taxon>Arthropoda</taxon>
        <taxon>Hexapoda</taxon>
        <taxon>Insecta</taxon>
        <taxon>Pterygota</taxon>
        <taxon>Neoptera</taxon>
        <taxon>Endopterygota</taxon>
        <taxon>Hymenoptera</taxon>
        <taxon>Apocrita</taxon>
        <taxon>Aculeata</taxon>
        <taxon>Formicoidea</taxon>
        <taxon>Formicidae</taxon>
        <taxon>Formicinae</taxon>
        <taxon>Camponotus</taxon>
    </lineage>
</organism>
<dbReference type="OrthoDB" id="7554461at2759"/>
<dbReference type="GO" id="GO:0006357">
    <property type="term" value="P:regulation of transcription by RNA polymerase II"/>
    <property type="evidence" value="ECO:0007669"/>
    <property type="project" value="TreeGrafter"/>
</dbReference>
<dbReference type="GO" id="GO:0005634">
    <property type="term" value="C:nucleus"/>
    <property type="evidence" value="ECO:0007669"/>
    <property type="project" value="TreeGrafter"/>
</dbReference>
<protein>
    <recommendedName>
        <fullName evidence="1">MADF domain-containing protein</fullName>
    </recommendedName>
</protein>
<dbReference type="KEGG" id="cfo:105255777"/>
<dbReference type="AlphaFoldDB" id="E2AT69"/>
<reference evidence="2 3" key="1">
    <citation type="journal article" date="2010" name="Science">
        <title>Genomic comparison of the ants Camponotus floridanus and Harpegnathos saltator.</title>
        <authorList>
            <person name="Bonasio R."/>
            <person name="Zhang G."/>
            <person name="Ye C."/>
            <person name="Mutti N.S."/>
            <person name="Fang X."/>
            <person name="Qin N."/>
            <person name="Donahue G."/>
            <person name="Yang P."/>
            <person name="Li Q."/>
            <person name="Li C."/>
            <person name="Zhang P."/>
            <person name="Huang Z."/>
            <person name="Berger S.L."/>
            <person name="Reinberg D."/>
            <person name="Wang J."/>
            <person name="Liebig J."/>
        </authorList>
    </citation>
    <scope>NUCLEOTIDE SEQUENCE [LARGE SCALE GENOMIC DNA]</scope>
    <source>
        <strain evidence="3">C129</strain>
    </source>
</reference>
<evidence type="ECO:0000259" key="1">
    <source>
        <dbReference type="PROSITE" id="PS51029"/>
    </source>
</evidence>
<dbReference type="Pfam" id="PF10545">
    <property type="entry name" value="MADF_DNA_bdg"/>
    <property type="match status" value="1"/>
</dbReference>
<evidence type="ECO:0000313" key="3">
    <source>
        <dbReference type="Proteomes" id="UP000000311"/>
    </source>
</evidence>
<feature type="domain" description="MADF" evidence="1">
    <location>
        <begin position="1"/>
        <end position="53"/>
    </location>
</feature>
<accession>E2AT69</accession>
<dbReference type="EMBL" id="GL442529">
    <property type="protein sequence ID" value="EFN63370.1"/>
    <property type="molecule type" value="Genomic_DNA"/>
</dbReference>
<name>E2AT69_CAMFO</name>
<keyword evidence="3" id="KW-1185">Reference proteome</keyword>
<dbReference type="InParanoid" id="E2AT69"/>
<dbReference type="Proteomes" id="UP000000311">
    <property type="component" value="Unassembled WGS sequence"/>
</dbReference>
<sequence>MSAEEVEKRWSSLRDMFGREKRRQALPPSGSGYEPVKEWELYKNMSFLTPHVAHRKTKTSFVQQNQLQTSLLETSTRNTFLPLKKFKQSSNISLYDHSYSGSVQSIEENKPSLNIENEEITMTDDNEILNRPASTLSNSSSASILFSETSTSSNSVNLKTPLILKPLKKIMPEMDEFARHRRSKDDKIDRDLAETSREISAAIKEVSSQMHYDKHFKDGYHRCLP</sequence>
<proteinExistence type="predicted"/>
<dbReference type="PANTHER" id="PTHR12243">
    <property type="entry name" value="MADF DOMAIN TRANSCRIPTION FACTOR"/>
    <property type="match status" value="1"/>
</dbReference>